<protein>
    <recommendedName>
        <fullName evidence="3">Outer membrane protein beta-barrel domain-containing protein</fullName>
    </recommendedName>
</protein>
<name>A0A1M4Z347_9FLAO</name>
<dbReference type="AlphaFoldDB" id="A0A1M4Z347"/>
<evidence type="ECO:0008006" key="3">
    <source>
        <dbReference type="Google" id="ProtNLM"/>
    </source>
</evidence>
<dbReference type="RefSeq" id="WP_143152276.1">
    <property type="nucleotide sequence ID" value="NZ_FQUT01000003.1"/>
</dbReference>
<evidence type="ECO:0000313" key="2">
    <source>
        <dbReference type="Proteomes" id="UP000184518"/>
    </source>
</evidence>
<accession>A0A1M4Z347</accession>
<dbReference type="OrthoDB" id="1258539at2"/>
<reference evidence="2" key="1">
    <citation type="submission" date="2016-11" db="EMBL/GenBank/DDBJ databases">
        <authorList>
            <person name="Varghese N."/>
            <person name="Submissions S."/>
        </authorList>
    </citation>
    <scope>NUCLEOTIDE SEQUENCE [LARGE SCALE GENOMIC DNA]</scope>
    <source>
        <strain evidence="2">DSM 27619</strain>
    </source>
</reference>
<dbReference type="Proteomes" id="UP000184518">
    <property type="component" value="Unassembled WGS sequence"/>
</dbReference>
<proteinExistence type="predicted"/>
<sequence length="152" mass="17355">MEFGILGNLGFLHVGYTRSMVNFSEFSLNTGVKVGYVPNSADEYTTDPQNAVPNFIHLNFPAELLWKFHRSNNLGIGASYSKIFVGTREYGNREKSNYDRILGEISYSHILSWSDDNETTIWIKGSFTPVLKDNHADDVQNIPFRLSFVYNF</sequence>
<dbReference type="STRING" id="1416778.SAMN05443633_10341"/>
<organism evidence="1 2">
    <name type="scientific">Chryseobacterium arachidis</name>
    <dbReference type="NCBI Taxonomy" id="1416778"/>
    <lineage>
        <taxon>Bacteria</taxon>
        <taxon>Pseudomonadati</taxon>
        <taxon>Bacteroidota</taxon>
        <taxon>Flavobacteriia</taxon>
        <taxon>Flavobacteriales</taxon>
        <taxon>Weeksellaceae</taxon>
        <taxon>Chryseobacterium group</taxon>
        <taxon>Chryseobacterium</taxon>
    </lineage>
</organism>
<gene>
    <name evidence="1" type="ORF">SAMN05443633_10341</name>
</gene>
<dbReference type="EMBL" id="FQUT01000003">
    <property type="protein sequence ID" value="SHF12493.1"/>
    <property type="molecule type" value="Genomic_DNA"/>
</dbReference>
<evidence type="ECO:0000313" key="1">
    <source>
        <dbReference type="EMBL" id="SHF12493.1"/>
    </source>
</evidence>
<keyword evidence="2" id="KW-1185">Reference proteome</keyword>